<name>A0A6L5G7U6_9ACTN</name>
<comment type="caution">
    <text evidence="2">The sequence shown here is derived from an EMBL/GenBank/DDBJ whole genome shotgun (WGS) entry which is preliminary data.</text>
</comment>
<proteinExistence type="predicted"/>
<evidence type="ECO:0000313" key="2">
    <source>
        <dbReference type="EMBL" id="MQM25732.1"/>
    </source>
</evidence>
<evidence type="ECO:0000313" key="3">
    <source>
        <dbReference type="Proteomes" id="UP000477750"/>
    </source>
</evidence>
<organism evidence="2 3">
    <name type="scientific">Glycomyces albidus</name>
    <dbReference type="NCBI Taxonomy" id="2656774"/>
    <lineage>
        <taxon>Bacteria</taxon>
        <taxon>Bacillati</taxon>
        <taxon>Actinomycetota</taxon>
        <taxon>Actinomycetes</taxon>
        <taxon>Glycomycetales</taxon>
        <taxon>Glycomycetaceae</taxon>
        <taxon>Glycomyces</taxon>
    </lineage>
</organism>
<dbReference type="Proteomes" id="UP000477750">
    <property type="component" value="Unassembled WGS sequence"/>
</dbReference>
<accession>A0A6L5G7U6</accession>
<sequence>MNVYMEVEKVRGGGADLKTIAPGARKASDRVQAPAENAASGNAGFLTADAGVQWRTALDEVTAGVERRVAWQGEQVASSADDMDGTDGDVGGNFRSIERSIPAKRRG</sequence>
<keyword evidence="3" id="KW-1185">Reference proteome</keyword>
<protein>
    <submittedName>
        <fullName evidence="2">Uncharacterized protein</fullName>
    </submittedName>
</protein>
<dbReference type="AlphaFoldDB" id="A0A6L5G7U6"/>
<dbReference type="EMBL" id="WIAO01000008">
    <property type="protein sequence ID" value="MQM25732.1"/>
    <property type="molecule type" value="Genomic_DNA"/>
</dbReference>
<feature type="region of interest" description="Disordered" evidence="1">
    <location>
        <begin position="74"/>
        <end position="107"/>
    </location>
</feature>
<gene>
    <name evidence="2" type="ORF">GFD30_09140</name>
</gene>
<evidence type="ECO:0000256" key="1">
    <source>
        <dbReference type="SAM" id="MobiDB-lite"/>
    </source>
</evidence>
<dbReference type="RefSeq" id="WP_153024882.1">
    <property type="nucleotide sequence ID" value="NZ_WIAO01000008.1"/>
</dbReference>
<reference evidence="2 3" key="1">
    <citation type="submission" date="2019-10" db="EMBL/GenBank/DDBJ databases">
        <title>Glycomyces albidus sp. nov., a novel actinomycete isolated from rhizosphere soil of wheat (Triticum aestivum L.).</title>
        <authorList>
            <person name="Qian L."/>
        </authorList>
    </citation>
    <scope>NUCLEOTIDE SEQUENCE [LARGE SCALE GENOMIC DNA]</scope>
    <source>
        <strain evidence="2 3">NEAU-7082</strain>
    </source>
</reference>